<evidence type="ECO:0000313" key="2">
    <source>
        <dbReference type="EMBL" id="KAF8773234.1"/>
    </source>
</evidence>
<name>A0A8T0EIC8_ARGBR</name>
<organism evidence="2 3">
    <name type="scientific">Argiope bruennichi</name>
    <name type="common">Wasp spider</name>
    <name type="synonym">Aranea bruennichi</name>
    <dbReference type="NCBI Taxonomy" id="94029"/>
    <lineage>
        <taxon>Eukaryota</taxon>
        <taxon>Metazoa</taxon>
        <taxon>Ecdysozoa</taxon>
        <taxon>Arthropoda</taxon>
        <taxon>Chelicerata</taxon>
        <taxon>Arachnida</taxon>
        <taxon>Araneae</taxon>
        <taxon>Araneomorphae</taxon>
        <taxon>Entelegynae</taxon>
        <taxon>Araneoidea</taxon>
        <taxon>Araneidae</taxon>
        <taxon>Argiope</taxon>
    </lineage>
</organism>
<evidence type="ECO:0000313" key="3">
    <source>
        <dbReference type="Proteomes" id="UP000807504"/>
    </source>
</evidence>
<protein>
    <recommendedName>
        <fullName evidence="4">Secreted protein</fullName>
    </recommendedName>
</protein>
<reference evidence="2" key="1">
    <citation type="journal article" date="2020" name="bioRxiv">
        <title>Chromosome-level reference genome of the European wasp spider Argiope bruennichi: a resource for studies on range expansion and evolutionary adaptation.</title>
        <authorList>
            <person name="Sheffer M.M."/>
            <person name="Hoppe A."/>
            <person name="Krehenwinkel H."/>
            <person name="Uhl G."/>
            <person name="Kuss A.W."/>
            <person name="Jensen L."/>
            <person name="Jensen C."/>
            <person name="Gillespie R.G."/>
            <person name="Hoff K.J."/>
            <person name="Prost S."/>
        </authorList>
    </citation>
    <scope>NUCLEOTIDE SEQUENCE</scope>
</reference>
<dbReference type="AlphaFoldDB" id="A0A8T0EIC8"/>
<proteinExistence type="predicted"/>
<dbReference type="EMBL" id="JABXBU010002227">
    <property type="protein sequence ID" value="KAF8773234.1"/>
    <property type="molecule type" value="Genomic_DNA"/>
</dbReference>
<keyword evidence="1" id="KW-0732">Signal</keyword>
<dbReference type="PANTHER" id="PTHR33964:SF1">
    <property type="entry name" value="RE45066P"/>
    <property type="match status" value="1"/>
</dbReference>
<accession>A0A8T0EIC8</accession>
<comment type="caution">
    <text evidence="2">The sequence shown here is derived from an EMBL/GenBank/DDBJ whole genome shotgun (WGS) entry which is preliminary data.</text>
</comment>
<sequence length="234" mass="27013">MWITLLIASALTGGKVESTSQVCDTKLYDCHNMYPEAPMKAAGEVPDEEELETVCPDLVKMADCFAEYREECKELFEGLFPFYDRDGTLYKEICNKTSVLRSKYLTNVDCYKRIENASIYMLCYNEAISVYEQYVLSKETSDPEVMFRRPCMQMPYVLGCVAAEVQASCGDEAAETFIQVEKLKDSTDWIKYCLHNLEYKNEIYTDFLPSIQIAENLRRQINKVLDVLKEEITE</sequence>
<dbReference type="Proteomes" id="UP000807504">
    <property type="component" value="Unassembled WGS sequence"/>
</dbReference>
<evidence type="ECO:0000256" key="1">
    <source>
        <dbReference type="SAM" id="SignalP"/>
    </source>
</evidence>
<feature type="chain" id="PRO_5035782288" description="Secreted protein" evidence="1">
    <location>
        <begin position="19"/>
        <end position="234"/>
    </location>
</feature>
<dbReference type="PANTHER" id="PTHR33964">
    <property type="entry name" value="RE45066P-RELATED"/>
    <property type="match status" value="1"/>
</dbReference>
<reference evidence="2" key="2">
    <citation type="submission" date="2020-06" db="EMBL/GenBank/DDBJ databases">
        <authorList>
            <person name="Sheffer M."/>
        </authorList>
    </citation>
    <scope>NUCLEOTIDE SEQUENCE</scope>
</reference>
<gene>
    <name evidence="2" type="ORF">HNY73_015910</name>
</gene>
<evidence type="ECO:0008006" key="4">
    <source>
        <dbReference type="Google" id="ProtNLM"/>
    </source>
</evidence>
<feature type="signal peptide" evidence="1">
    <location>
        <begin position="1"/>
        <end position="18"/>
    </location>
</feature>
<keyword evidence="3" id="KW-1185">Reference proteome</keyword>